<name>A0ABQ0HNG7_GORRU</name>
<proteinExistence type="predicted"/>
<dbReference type="EMBL" id="BAHB01000015">
    <property type="protein sequence ID" value="GAB83795.1"/>
    <property type="molecule type" value="Genomic_DNA"/>
</dbReference>
<keyword evidence="2" id="KW-1185">Reference proteome</keyword>
<dbReference type="Proteomes" id="UP000010744">
    <property type="component" value="Unassembled WGS sequence"/>
</dbReference>
<accession>A0ABQ0HNG7</accession>
<evidence type="ECO:0000313" key="2">
    <source>
        <dbReference type="Proteomes" id="UP000010744"/>
    </source>
</evidence>
<gene>
    <name evidence="1" type="ORF">GORBP_015_00200</name>
</gene>
<evidence type="ECO:0000313" key="1">
    <source>
        <dbReference type="EMBL" id="GAB83795.1"/>
    </source>
</evidence>
<comment type="caution">
    <text evidence="1">The sequence shown here is derived from an EMBL/GenBank/DDBJ whole genome shotgun (WGS) entry which is preliminary data.</text>
</comment>
<reference evidence="1 2" key="1">
    <citation type="submission" date="2012-08" db="EMBL/GenBank/DDBJ databases">
        <title>Whole genome shotgun sequence of Gordonia rubripertincta NBRC 101908.</title>
        <authorList>
            <person name="Takarada H."/>
            <person name="Hosoyama A."/>
            <person name="Tsuchikane K."/>
            <person name="Katsumata H."/>
            <person name="Baba S."/>
            <person name="Ohji S."/>
            <person name="Yamazaki S."/>
            <person name="Fujita N."/>
        </authorList>
    </citation>
    <scope>NUCLEOTIDE SEQUENCE [LARGE SCALE GENOMIC DNA]</scope>
    <source>
        <strain evidence="1 2">NBRC 101908</strain>
    </source>
</reference>
<organism evidence="1 2">
    <name type="scientific">Gordonia rubripertincta NBRC 101908</name>
    <dbReference type="NCBI Taxonomy" id="1077975"/>
    <lineage>
        <taxon>Bacteria</taxon>
        <taxon>Bacillati</taxon>
        <taxon>Actinomycetota</taxon>
        <taxon>Actinomycetes</taxon>
        <taxon>Mycobacteriales</taxon>
        <taxon>Gordoniaceae</taxon>
        <taxon>Gordonia</taxon>
    </lineage>
</organism>
<sequence length="103" mass="11134">MPEVRDAAWRARQRGVKVVLLDDGGLSVLAEDEAARTRDRLGAAVAELLADAESGRVTVRIHPPGRNTLASVGVDTDDQVQLVEFTAAEADRQEASADRRLSR</sequence>
<protein>
    <submittedName>
        <fullName evidence="1">Uncharacterized protein</fullName>
    </submittedName>
</protein>